<keyword evidence="1" id="KW-0472">Membrane</keyword>
<sequence>MTLARFYRNALIYPSLITLFGVAIFWIIDDQYSKVKLMPGDAMFSFTLAAVLIYCLLMAVLCLPLFLNKFERIRSNRLLSFLSWFLVPFGEITVLALAGGEFNTKNDIKYTTEGMLFVLFLNIPFVVGLVLSYWRFRNAVRMNRLTL</sequence>
<organism evidence="2 3">
    <name type="scientific">Terrimonas ginsenosidimutans</name>
    <dbReference type="NCBI Taxonomy" id="2908004"/>
    <lineage>
        <taxon>Bacteria</taxon>
        <taxon>Pseudomonadati</taxon>
        <taxon>Bacteroidota</taxon>
        <taxon>Chitinophagia</taxon>
        <taxon>Chitinophagales</taxon>
        <taxon>Chitinophagaceae</taxon>
        <taxon>Terrimonas</taxon>
    </lineage>
</organism>
<dbReference type="RefSeq" id="WP_237875274.1">
    <property type="nucleotide sequence ID" value="NZ_JAKLTR010000015.1"/>
</dbReference>
<gene>
    <name evidence="2" type="ORF">LZZ85_20730</name>
</gene>
<feature type="transmembrane region" description="Helical" evidence="1">
    <location>
        <begin position="12"/>
        <end position="28"/>
    </location>
</feature>
<feature type="transmembrane region" description="Helical" evidence="1">
    <location>
        <begin position="43"/>
        <end position="66"/>
    </location>
</feature>
<evidence type="ECO:0000313" key="2">
    <source>
        <dbReference type="EMBL" id="MCG2616737.1"/>
    </source>
</evidence>
<keyword evidence="3" id="KW-1185">Reference proteome</keyword>
<dbReference type="Proteomes" id="UP001165367">
    <property type="component" value="Unassembled WGS sequence"/>
</dbReference>
<evidence type="ECO:0000256" key="1">
    <source>
        <dbReference type="SAM" id="Phobius"/>
    </source>
</evidence>
<comment type="caution">
    <text evidence="2">The sequence shown here is derived from an EMBL/GenBank/DDBJ whole genome shotgun (WGS) entry which is preliminary data.</text>
</comment>
<name>A0ABS9KWK8_9BACT</name>
<keyword evidence="1" id="KW-1133">Transmembrane helix</keyword>
<reference evidence="2" key="1">
    <citation type="submission" date="2022-01" db="EMBL/GenBank/DDBJ databases">
        <authorList>
            <person name="Jo J.-H."/>
            <person name="Im W.-T."/>
        </authorList>
    </citation>
    <scope>NUCLEOTIDE SEQUENCE</scope>
    <source>
        <strain evidence="2">NA20</strain>
    </source>
</reference>
<accession>A0ABS9KWK8</accession>
<proteinExistence type="predicted"/>
<protein>
    <submittedName>
        <fullName evidence="2">Uncharacterized protein</fullName>
    </submittedName>
</protein>
<feature type="transmembrane region" description="Helical" evidence="1">
    <location>
        <begin position="114"/>
        <end position="134"/>
    </location>
</feature>
<feature type="transmembrane region" description="Helical" evidence="1">
    <location>
        <begin position="78"/>
        <end position="99"/>
    </location>
</feature>
<evidence type="ECO:0000313" key="3">
    <source>
        <dbReference type="Proteomes" id="UP001165367"/>
    </source>
</evidence>
<dbReference type="EMBL" id="JAKLTR010000015">
    <property type="protein sequence ID" value="MCG2616737.1"/>
    <property type="molecule type" value="Genomic_DNA"/>
</dbReference>
<keyword evidence="1" id="KW-0812">Transmembrane</keyword>